<feature type="transmembrane region" description="Helical" evidence="3">
    <location>
        <begin position="183"/>
        <end position="201"/>
    </location>
</feature>
<feature type="domain" description="Bcl-2 Bcl-2 homology region 1-3" evidence="4">
    <location>
        <begin position="60"/>
        <end position="155"/>
    </location>
</feature>
<dbReference type="EMBL" id="QNUK01000358">
    <property type="protein sequence ID" value="KAF5894768.1"/>
    <property type="molecule type" value="Genomic_DNA"/>
</dbReference>
<dbReference type="PROSITE" id="PS50062">
    <property type="entry name" value="BCL2_FAMILY"/>
    <property type="match status" value="1"/>
</dbReference>
<proteinExistence type="inferred from homology"/>
<dbReference type="CDD" id="cd06845">
    <property type="entry name" value="Bcl-2_like"/>
    <property type="match status" value="1"/>
</dbReference>
<comment type="similarity">
    <text evidence="1">Belongs to the Bcl-2 family.</text>
</comment>
<name>A0A8J4X664_CLAMG</name>
<dbReference type="OrthoDB" id="8856583at2759"/>
<organism evidence="5 6">
    <name type="scientific">Clarias magur</name>
    <name type="common">Asian catfish</name>
    <name type="synonym">Macropteronotus magur</name>
    <dbReference type="NCBI Taxonomy" id="1594786"/>
    <lineage>
        <taxon>Eukaryota</taxon>
        <taxon>Metazoa</taxon>
        <taxon>Chordata</taxon>
        <taxon>Craniata</taxon>
        <taxon>Vertebrata</taxon>
        <taxon>Euteleostomi</taxon>
        <taxon>Actinopterygii</taxon>
        <taxon>Neopterygii</taxon>
        <taxon>Teleostei</taxon>
        <taxon>Ostariophysi</taxon>
        <taxon>Siluriformes</taxon>
        <taxon>Clariidae</taxon>
        <taxon>Clarias</taxon>
    </lineage>
</organism>
<dbReference type="Proteomes" id="UP000727407">
    <property type="component" value="Unassembled WGS sequence"/>
</dbReference>
<dbReference type="SMART" id="SM00337">
    <property type="entry name" value="BCL"/>
    <property type="match status" value="1"/>
</dbReference>
<dbReference type="GO" id="GO:0051400">
    <property type="term" value="F:BH domain binding"/>
    <property type="evidence" value="ECO:0007669"/>
    <property type="project" value="TreeGrafter"/>
</dbReference>
<reference evidence="5" key="1">
    <citation type="submission" date="2020-07" db="EMBL/GenBank/DDBJ databases">
        <title>Clarias magur genome sequencing, assembly and annotation.</title>
        <authorList>
            <person name="Kushwaha B."/>
            <person name="Kumar R."/>
            <person name="Das P."/>
            <person name="Joshi C.G."/>
            <person name="Kumar D."/>
            <person name="Nagpure N.S."/>
            <person name="Pandey M."/>
            <person name="Agarwal S."/>
            <person name="Srivastava S."/>
            <person name="Singh M."/>
            <person name="Sahoo L."/>
            <person name="Jayasankar P."/>
            <person name="Meher P.K."/>
            <person name="Koringa P.G."/>
            <person name="Iquebal M.A."/>
            <person name="Das S.P."/>
            <person name="Bit A."/>
            <person name="Patnaik S."/>
            <person name="Patel N."/>
            <person name="Shah T.M."/>
            <person name="Hinsu A."/>
            <person name="Jena J.K."/>
        </authorList>
    </citation>
    <scope>NUCLEOTIDE SEQUENCE</scope>
    <source>
        <strain evidence="5">CIFAMagur01</strain>
        <tissue evidence="5">Testis</tissue>
    </source>
</reference>
<dbReference type="PRINTS" id="PR01862">
    <property type="entry name" value="BCL2FAMILY"/>
</dbReference>
<keyword evidence="3" id="KW-0472">Membrane</keyword>
<dbReference type="GO" id="GO:0097192">
    <property type="term" value="P:extrinsic apoptotic signaling pathway in absence of ligand"/>
    <property type="evidence" value="ECO:0007669"/>
    <property type="project" value="TreeGrafter"/>
</dbReference>
<evidence type="ECO:0000256" key="1">
    <source>
        <dbReference type="ARBA" id="ARBA00009458"/>
    </source>
</evidence>
<accession>A0A8J4X664</accession>
<keyword evidence="6" id="KW-1185">Reference proteome</keyword>
<evidence type="ECO:0000259" key="4">
    <source>
        <dbReference type="SMART" id="SM00337"/>
    </source>
</evidence>
<dbReference type="InterPro" id="IPR026298">
    <property type="entry name" value="Bcl-2_fam"/>
</dbReference>
<dbReference type="PANTHER" id="PTHR11256:SF42">
    <property type="entry name" value="APOPTOSIS REGULATOR BAX"/>
    <property type="match status" value="1"/>
</dbReference>
<gene>
    <name evidence="5" type="primary">baxb</name>
    <name evidence="5" type="ORF">DAT39_015540</name>
</gene>
<dbReference type="InterPro" id="IPR046371">
    <property type="entry name" value="Bcl-2_BH1-3"/>
</dbReference>
<dbReference type="InterPro" id="IPR002475">
    <property type="entry name" value="Bcl2-like"/>
</dbReference>
<evidence type="ECO:0000313" key="6">
    <source>
        <dbReference type="Proteomes" id="UP000727407"/>
    </source>
</evidence>
<keyword evidence="3" id="KW-1133">Transmembrane helix</keyword>
<protein>
    <submittedName>
        <fullName evidence="5">Apoptosis regulator BAX-like</fullName>
    </submittedName>
</protein>
<dbReference type="SUPFAM" id="SSF56854">
    <property type="entry name" value="Bcl-2 inhibitors of programmed cell death"/>
    <property type="match status" value="1"/>
</dbReference>
<dbReference type="GO" id="GO:0001836">
    <property type="term" value="P:release of cytochrome c from mitochondria"/>
    <property type="evidence" value="ECO:0007669"/>
    <property type="project" value="TreeGrafter"/>
</dbReference>
<keyword evidence="3" id="KW-0812">Transmembrane</keyword>
<dbReference type="GO" id="GO:0008053">
    <property type="term" value="P:mitochondrial fusion"/>
    <property type="evidence" value="ECO:0007669"/>
    <property type="project" value="TreeGrafter"/>
</dbReference>
<dbReference type="AlphaFoldDB" id="A0A8J4X664"/>
<dbReference type="InterPro" id="IPR036834">
    <property type="entry name" value="Bcl-2-like_sf"/>
</dbReference>
<dbReference type="Pfam" id="PF00452">
    <property type="entry name" value="Bcl-2"/>
    <property type="match status" value="1"/>
</dbReference>
<dbReference type="PANTHER" id="PTHR11256">
    <property type="entry name" value="BCL-2 RELATED"/>
    <property type="match status" value="1"/>
</dbReference>
<sequence length="205" mass="22739">MSTEGTPDAQIGEALLIRVVQDQFLNVPVGGNVCPPSLPEVQPLDNPQHQKLVEELGQSVRVIGDQLNRDQNFNNQIDILACLYDKGIFSKLVENVFSDGQINWGRIIVLYYAVGKLAVKMVLANLPRVFSELVDSCLDFFRTKLLVWIRNMGGWISSISAMTRFSVEHISASSFNIIPSAELAVAFFCGILLGSIIVWKLNRSS</sequence>
<comment type="caution">
    <text evidence="5">The sequence shown here is derived from an EMBL/GenBank/DDBJ whole genome shotgun (WGS) entry which is preliminary data.</text>
</comment>
<dbReference type="GO" id="GO:0042981">
    <property type="term" value="P:regulation of apoptotic process"/>
    <property type="evidence" value="ECO:0007669"/>
    <property type="project" value="InterPro"/>
</dbReference>
<dbReference type="GO" id="GO:0015267">
    <property type="term" value="F:channel activity"/>
    <property type="evidence" value="ECO:0007669"/>
    <property type="project" value="TreeGrafter"/>
</dbReference>
<dbReference type="GO" id="GO:0005741">
    <property type="term" value="C:mitochondrial outer membrane"/>
    <property type="evidence" value="ECO:0007669"/>
    <property type="project" value="TreeGrafter"/>
</dbReference>
<evidence type="ECO:0000256" key="3">
    <source>
        <dbReference type="SAM" id="Phobius"/>
    </source>
</evidence>
<dbReference type="GO" id="GO:0008630">
    <property type="term" value="P:intrinsic apoptotic signaling pathway in response to DNA damage"/>
    <property type="evidence" value="ECO:0007669"/>
    <property type="project" value="TreeGrafter"/>
</dbReference>
<evidence type="ECO:0000256" key="2">
    <source>
        <dbReference type="ARBA" id="ARBA00022703"/>
    </source>
</evidence>
<keyword evidence="2" id="KW-0053">Apoptosis</keyword>
<evidence type="ECO:0000313" key="5">
    <source>
        <dbReference type="EMBL" id="KAF5894768.1"/>
    </source>
</evidence>
<dbReference type="Gene3D" id="1.10.437.10">
    <property type="entry name" value="Blc2-like"/>
    <property type="match status" value="1"/>
</dbReference>